<feature type="domain" description="Dynein heavy chain C-terminal" evidence="3">
    <location>
        <begin position="333"/>
        <end position="529"/>
    </location>
</feature>
<reference evidence="4 5" key="1">
    <citation type="journal article" date="2019" name="Commun. Biol.">
        <title>The bagworm genome reveals a unique fibroin gene that provides high tensile strength.</title>
        <authorList>
            <person name="Kono N."/>
            <person name="Nakamura H."/>
            <person name="Ohtoshi R."/>
            <person name="Tomita M."/>
            <person name="Numata K."/>
            <person name="Arakawa K."/>
        </authorList>
    </citation>
    <scope>NUCLEOTIDE SEQUENCE [LARGE SCALE GENOMIC DNA]</scope>
</reference>
<dbReference type="Gene3D" id="3.40.50.300">
    <property type="entry name" value="P-loop containing nucleotide triphosphate hydrolases"/>
    <property type="match status" value="1"/>
</dbReference>
<feature type="domain" description="Dynein heavy chain AAA lid" evidence="2">
    <location>
        <begin position="137"/>
        <end position="274"/>
    </location>
</feature>
<dbReference type="PANTHER" id="PTHR46961">
    <property type="entry name" value="DYNEIN HEAVY CHAIN 1, AXONEMAL-LIKE PROTEIN"/>
    <property type="match status" value="1"/>
</dbReference>
<evidence type="ECO:0000313" key="5">
    <source>
        <dbReference type="Proteomes" id="UP000299102"/>
    </source>
</evidence>
<dbReference type="EMBL" id="BGZK01000273">
    <property type="protein sequence ID" value="GBP33370.1"/>
    <property type="molecule type" value="Genomic_DNA"/>
</dbReference>
<organism evidence="4 5">
    <name type="scientific">Eumeta variegata</name>
    <name type="common">Bagworm moth</name>
    <name type="synonym">Eumeta japonica</name>
    <dbReference type="NCBI Taxonomy" id="151549"/>
    <lineage>
        <taxon>Eukaryota</taxon>
        <taxon>Metazoa</taxon>
        <taxon>Ecdysozoa</taxon>
        <taxon>Arthropoda</taxon>
        <taxon>Hexapoda</taxon>
        <taxon>Insecta</taxon>
        <taxon>Pterygota</taxon>
        <taxon>Neoptera</taxon>
        <taxon>Endopterygota</taxon>
        <taxon>Lepidoptera</taxon>
        <taxon>Glossata</taxon>
        <taxon>Ditrysia</taxon>
        <taxon>Tineoidea</taxon>
        <taxon>Psychidae</taxon>
        <taxon>Oiketicinae</taxon>
        <taxon>Eumeta</taxon>
    </lineage>
</organism>
<sequence>MGSDPTPSIETTAKRMECICSSISMGQGQEIHARKLVDKALREGMWVLLQNCHLGLEYMVEIMEQFSELEKDPEKVHNDFRLWITTEVHPKFPITLLQMSIKYTCEPPSGVKAGLIRTYDSMSQDFLDYSDSPYYLPLIYTISFLHTVVQERRKFGPLGWNIPYEFNSSDWLASCLFVRNHLDGLEPGRNVSWTTVRYMVSEVQYGGRVTDDYDTRLLITFCRVWFSDALFTGEFQFFKGYRILKFKNIPEYLDEFEKMKTVDPPQVYGLHSNADITYQRNMTDELLDTILSIQPKESGGGSGETREASVYRQSKEMLDKVPPNFDPHEVREKALRDSLDSIYDAKVPKIWLRSSWSSSTLGFWFTEFLERNIQFSTWCFEGRPSSFWMTGFFNPQGFLTAMRQEVTRAHKGWALDMVSLHNEVTKLPYEEIKMPPPEGVYVHGLFLDGAGWDRRNSRLAESTLKVLYTAMPVVHVYAINSTAPKDPKLYQCPVYKKPCRTGLTFITPLWLPTNKNPDHWILRGVAMLCDIK</sequence>
<evidence type="ECO:0000259" key="1">
    <source>
        <dbReference type="Pfam" id="PF03028"/>
    </source>
</evidence>
<feature type="domain" description="Dynein heavy chain region D6 P-loop" evidence="1">
    <location>
        <begin position="1"/>
        <end position="104"/>
    </location>
</feature>
<proteinExistence type="predicted"/>
<name>A0A4C1V4D7_EUMVA</name>
<protein>
    <submittedName>
        <fullName evidence="4">Dynein heavy chain 8, axonemal</fullName>
    </submittedName>
</protein>
<dbReference type="Pfam" id="PF03028">
    <property type="entry name" value="Dynein_heavy"/>
    <property type="match status" value="1"/>
</dbReference>
<dbReference type="InterPro" id="IPR004273">
    <property type="entry name" value="Dynein_heavy_D6_P-loop"/>
</dbReference>
<dbReference type="GO" id="GO:0051959">
    <property type="term" value="F:dynein light intermediate chain binding"/>
    <property type="evidence" value="ECO:0007669"/>
    <property type="project" value="InterPro"/>
</dbReference>
<dbReference type="InterPro" id="IPR026983">
    <property type="entry name" value="DHC"/>
</dbReference>
<keyword evidence="5" id="KW-1185">Reference proteome</keyword>
<evidence type="ECO:0000259" key="2">
    <source>
        <dbReference type="Pfam" id="PF18198"/>
    </source>
</evidence>
<dbReference type="InterPro" id="IPR027417">
    <property type="entry name" value="P-loop_NTPase"/>
</dbReference>
<dbReference type="InterPro" id="IPR042219">
    <property type="entry name" value="AAA_lid_11_sf"/>
</dbReference>
<evidence type="ECO:0000259" key="3">
    <source>
        <dbReference type="Pfam" id="PF18199"/>
    </source>
</evidence>
<dbReference type="OrthoDB" id="10251809at2759"/>
<dbReference type="Gene3D" id="3.10.490.20">
    <property type="match status" value="1"/>
</dbReference>
<dbReference type="FunFam" id="3.10.490.20:FF:000003">
    <property type="entry name" value="Dynein heavy chain 5, axonemal"/>
    <property type="match status" value="1"/>
</dbReference>
<dbReference type="GO" id="GO:0030286">
    <property type="term" value="C:dynein complex"/>
    <property type="evidence" value="ECO:0007669"/>
    <property type="project" value="InterPro"/>
</dbReference>
<dbReference type="Pfam" id="PF18198">
    <property type="entry name" value="AAA_lid_11"/>
    <property type="match status" value="1"/>
</dbReference>
<dbReference type="GO" id="GO:0008569">
    <property type="term" value="F:minus-end-directed microtubule motor activity"/>
    <property type="evidence" value="ECO:0007669"/>
    <property type="project" value="InterPro"/>
</dbReference>
<dbReference type="InterPro" id="IPR041228">
    <property type="entry name" value="Dynein_C"/>
</dbReference>
<dbReference type="Gene3D" id="1.20.1270.280">
    <property type="match status" value="1"/>
</dbReference>
<dbReference type="STRING" id="151549.A0A4C1V4D7"/>
<dbReference type="InterPro" id="IPR043160">
    <property type="entry name" value="Dynein_C_barrel"/>
</dbReference>
<dbReference type="GO" id="GO:0045505">
    <property type="term" value="F:dynein intermediate chain binding"/>
    <property type="evidence" value="ECO:0007669"/>
    <property type="project" value="InterPro"/>
</dbReference>
<comment type="caution">
    <text evidence="4">The sequence shown here is derived from an EMBL/GenBank/DDBJ whole genome shotgun (WGS) entry which is preliminary data.</text>
</comment>
<dbReference type="Gene3D" id="1.10.8.720">
    <property type="entry name" value="Region D6 of dynein motor"/>
    <property type="match status" value="1"/>
</dbReference>
<dbReference type="Pfam" id="PF18199">
    <property type="entry name" value="Dynein_C"/>
    <property type="match status" value="1"/>
</dbReference>
<dbReference type="AlphaFoldDB" id="A0A4C1V4D7"/>
<dbReference type="FunFam" id="1.10.8.720:FF:000004">
    <property type="entry name" value="Dynein heavy chain 5, axonemal"/>
    <property type="match status" value="1"/>
</dbReference>
<accession>A0A4C1V4D7</accession>
<dbReference type="GO" id="GO:0007018">
    <property type="term" value="P:microtubule-based movement"/>
    <property type="evidence" value="ECO:0007669"/>
    <property type="project" value="InterPro"/>
</dbReference>
<evidence type="ECO:0000313" key="4">
    <source>
        <dbReference type="EMBL" id="GBP33370.1"/>
    </source>
</evidence>
<dbReference type="PANTHER" id="PTHR46961:SF19">
    <property type="entry name" value="DYNEIN HEAVY CHAIN 5, AXONEMAL"/>
    <property type="match status" value="1"/>
</dbReference>
<gene>
    <name evidence="4" type="primary">Dnah8</name>
    <name evidence="4" type="ORF">EVAR_6718_1</name>
</gene>
<dbReference type="Proteomes" id="UP000299102">
    <property type="component" value="Unassembled WGS sequence"/>
</dbReference>
<dbReference type="FunFam" id="3.40.50.300:FF:000320">
    <property type="entry name" value="Dynein, axonemal, heavy chain 5"/>
    <property type="match status" value="1"/>
</dbReference>
<dbReference type="InterPro" id="IPR041658">
    <property type="entry name" value="AAA_lid_11"/>
</dbReference>